<feature type="compositionally biased region" description="Low complexity" evidence="1">
    <location>
        <begin position="92"/>
        <end position="110"/>
    </location>
</feature>
<feature type="region of interest" description="Disordered" evidence="1">
    <location>
        <begin position="33"/>
        <end position="59"/>
    </location>
</feature>
<keyword evidence="4" id="KW-1185">Reference proteome</keyword>
<feature type="region of interest" description="Disordered" evidence="1">
    <location>
        <begin position="90"/>
        <end position="131"/>
    </location>
</feature>
<dbReference type="Proteomes" id="UP001498398">
    <property type="component" value="Unassembled WGS sequence"/>
</dbReference>
<dbReference type="EMBL" id="JBANRG010000091">
    <property type="protein sequence ID" value="KAK7436729.1"/>
    <property type="molecule type" value="Genomic_DNA"/>
</dbReference>
<gene>
    <name evidence="3" type="ORF">VKT23_004832</name>
    <name evidence="2" type="ORF">VKT23_018982</name>
</gene>
<comment type="caution">
    <text evidence="3">The sequence shown here is derived from an EMBL/GenBank/DDBJ whole genome shotgun (WGS) entry which is preliminary data.</text>
</comment>
<proteinExistence type="predicted"/>
<sequence length="131" mass="13896">MKIKSERISPSNTFWLLWPTAGRSLLVFCAGAGAGAPKASSSKPPSKSTSFTGSGGGRGAVGFRWGTLLPEVEVEERTLDLELIVVGEETGLSSSSPASYSSKSLLSDESLNPEPDAEYDERSFPYPLLPL</sequence>
<protein>
    <submittedName>
        <fullName evidence="3">Uncharacterized protein</fullName>
    </submittedName>
</protein>
<accession>A0ABR1JRH1</accession>
<evidence type="ECO:0000256" key="1">
    <source>
        <dbReference type="SAM" id="MobiDB-lite"/>
    </source>
</evidence>
<organism evidence="3 4">
    <name type="scientific">Marasmiellus scandens</name>
    <dbReference type="NCBI Taxonomy" id="2682957"/>
    <lineage>
        <taxon>Eukaryota</taxon>
        <taxon>Fungi</taxon>
        <taxon>Dikarya</taxon>
        <taxon>Basidiomycota</taxon>
        <taxon>Agaricomycotina</taxon>
        <taxon>Agaricomycetes</taxon>
        <taxon>Agaricomycetidae</taxon>
        <taxon>Agaricales</taxon>
        <taxon>Marasmiineae</taxon>
        <taxon>Omphalotaceae</taxon>
        <taxon>Marasmiellus</taxon>
    </lineage>
</organism>
<evidence type="ECO:0000313" key="2">
    <source>
        <dbReference type="EMBL" id="KAK7436729.1"/>
    </source>
</evidence>
<evidence type="ECO:0000313" key="4">
    <source>
        <dbReference type="Proteomes" id="UP001498398"/>
    </source>
</evidence>
<dbReference type="EMBL" id="JBANRG010000005">
    <property type="protein sequence ID" value="KAK7466107.1"/>
    <property type="molecule type" value="Genomic_DNA"/>
</dbReference>
<reference evidence="3 4" key="1">
    <citation type="submission" date="2024-01" db="EMBL/GenBank/DDBJ databases">
        <title>A draft genome for the cacao thread blight pathogen Marasmiellus scandens.</title>
        <authorList>
            <person name="Baruah I.K."/>
            <person name="Leung J."/>
            <person name="Bukari Y."/>
            <person name="Amoako-Attah I."/>
            <person name="Meinhardt L.W."/>
            <person name="Bailey B.A."/>
            <person name="Cohen S.P."/>
        </authorList>
    </citation>
    <scope>NUCLEOTIDE SEQUENCE [LARGE SCALE GENOMIC DNA]</scope>
    <source>
        <strain evidence="3 4">GH-19</strain>
    </source>
</reference>
<name>A0ABR1JRH1_9AGAR</name>
<feature type="compositionally biased region" description="Low complexity" evidence="1">
    <location>
        <begin position="35"/>
        <end position="52"/>
    </location>
</feature>
<evidence type="ECO:0000313" key="3">
    <source>
        <dbReference type="EMBL" id="KAK7466107.1"/>
    </source>
</evidence>